<gene>
    <name evidence="3" type="ORF">SEV965_LOCUS25703</name>
</gene>
<keyword evidence="2" id="KW-0809">Transit peptide</keyword>
<reference evidence="3" key="1">
    <citation type="submission" date="2021-02" db="EMBL/GenBank/DDBJ databases">
        <authorList>
            <person name="Nowell W R."/>
        </authorList>
    </citation>
    <scope>NUCLEOTIDE SEQUENCE</scope>
</reference>
<dbReference type="EMBL" id="CAJNOU010002099">
    <property type="protein sequence ID" value="CAF1289715.1"/>
    <property type="molecule type" value="Genomic_DNA"/>
</dbReference>
<proteinExistence type="inferred from homology"/>
<evidence type="ECO:0000313" key="4">
    <source>
        <dbReference type="Proteomes" id="UP000663889"/>
    </source>
</evidence>
<protein>
    <submittedName>
        <fullName evidence="3">Uncharacterized protein</fullName>
    </submittedName>
</protein>
<name>A0A815CMQ7_9BILA</name>
<dbReference type="Proteomes" id="UP000663889">
    <property type="component" value="Unassembled WGS sequence"/>
</dbReference>
<organism evidence="3 4">
    <name type="scientific">Rotaria sordida</name>
    <dbReference type="NCBI Taxonomy" id="392033"/>
    <lineage>
        <taxon>Eukaryota</taxon>
        <taxon>Metazoa</taxon>
        <taxon>Spiralia</taxon>
        <taxon>Gnathifera</taxon>
        <taxon>Rotifera</taxon>
        <taxon>Eurotatoria</taxon>
        <taxon>Bdelloidea</taxon>
        <taxon>Philodinida</taxon>
        <taxon>Philodinidae</taxon>
        <taxon>Rotaria</taxon>
    </lineage>
</organism>
<comment type="caution">
    <text evidence="3">The sequence shown here is derived from an EMBL/GenBank/DDBJ whole genome shotgun (WGS) entry which is preliminary data.</text>
</comment>
<evidence type="ECO:0000313" key="3">
    <source>
        <dbReference type="EMBL" id="CAF1289715.1"/>
    </source>
</evidence>
<accession>A0A815CMQ7</accession>
<dbReference type="Pfam" id="PF02536">
    <property type="entry name" value="mTERF"/>
    <property type="match status" value="1"/>
</dbReference>
<sequence>MLSFIRLRFYHIITLPTVRYASSKKNHVSTTTTSVLRHNWLDITSEICPTDASNLSSTPDSSFNSRVIQYLSNSIKTPLSSNIYQHLLNSCQTWSPREFYELINVLGSYGLQPVDVLRLLINLPSTDKTIVKNENLKRCFENLLTLKFDTTTRSILISNDPNIIQYDLTYLRERFDVLLCYFTKREIYKLIRTHKKLFSEHWSDLDYKINYLRIMLFASTRDIVESGALAYTIDHIRQRYLFVCRAGLFKRVRREEQYVLQRDLNISLIDIFSTSVTTFLKRTTNNLLRKDDYQAFVDSLKYEIFDNEFEQYLTFDKNRKKWSRADMATERYERRNWMSEFDMYNNIDDEDDNDDETNLTIMNEKSLTVRNTEDKPSSWHILSDYNPDRHRGRKIAQNVDPNIRL</sequence>
<comment type="similarity">
    <text evidence="1">Belongs to the mTERF family.</text>
</comment>
<dbReference type="Gene3D" id="1.25.70.10">
    <property type="entry name" value="Transcription termination factor 3, mitochondrial"/>
    <property type="match status" value="1"/>
</dbReference>
<dbReference type="AlphaFoldDB" id="A0A815CMQ7"/>
<evidence type="ECO:0000256" key="2">
    <source>
        <dbReference type="ARBA" id="ARBA00022946"/>
    </source>
</evidence>
<dbReference type="GO" id="GO:0003676">
    <property type="term" value="F:nucleic acid binding"/>
    <property type="evidence" value="ECO:0007669"/>
    <property type="project" value="InterPro"/>
</dbReference>
<evidence type="ECO:0000256" key="1">
    <source>
        <dbReference type="ARBA" id="ARBA00007692"/>
    </source>
</evidence>
<dbReference type="InterPro" id="IPR003690">
    <property type="entry name" value="MTERF"/>
</dbReference>
<dbReference type="InterPro" id="IPR038538">
    <property type="entry name" value="MTERF_sf"/>
</dbReference>